<evidence type="ECO:0000256" key="2">
    <source>
        <dbReference type="RuleBase" id="RU000363"/>
    </source>
</evidence>
<dbReference type="PANTHER" id="PTHR43544">
    <property type="entry name" value="SHORT-CHAIN DEHYDROGENASE/REDUCTASE"/>
    <property type="match status" value="1"/>
</dbReference>
<dbReference type="SMART" id="SM00822">
    <property type="entry name" value="PKS_KR"/>
    <property type="match status" value="1"/>
</dbReference>
<dbReference type="GO" id="GO:0016491">
    <property type="term" value="F:oxidoreductase activity"/>
    <property type="evidence" value="ECO:0007669"/>
    <property type="project" value="TreeGrafter"/>
</dbReference>
<dbReference type="CDD" id="cd05325">
    <property type="entry name" value="carb_red_sniffer_like_SDR_c"/>
    <property type="match status" value="1"/>
</dbReference>
<comment type="similarity">
    <text evidence="1 2">Belongs to the short-chain dehydrogenases/reductases (SDR) family.</text>
</comment>
<dbReference type="SUPFAM" id="SSF51735">
    <property type="entry name" value="NAD(P)-binding Rossmann-fold domains"/>
    <property type="match status" value="1"/>
</dbReference>
<keyword evidence="5" id="KW-1185">Reference proteome</keyword>
<feature type="domain" description="Ketoreductase" evidence="3">
    <location>
        <begin position="22"/>
        <end position="161"/>
    </location>
</feature>
<dbReference type="PANTHER" id="PTHR43544:SF36">
    <property type="entry name" value="CHAIN OXIDOREDUCTASE (CSGA), PUTATIVE (AFU_ORTHOLOGUE AFUA_4G00910)-RELATED"/>
    <property type="match status" value="1"/>
</dbReference>
<dbReference type="Pfam" id="PF00106">
    <property type="entry name" value="adh_short"/>
    <property type="match status" value="1"/>
</dbReference>
<dbReference type="PRINTS" id="PR00080">
    <property type="entry name" value="SDRFAMILY"/>
</dbReference>
<protein>
    <submittedName>
        <fullName evidence="4">Putative short chain oxidoreductase</fullName>
    </submittedName>
</protein>
<dbReference type="OrthoDB" id="7289984at2759"/>
<evidence type="ECO:0000313" key="4">
    <source>
        <dbReference type="EMBL" id="PLN86190.1"/>
    </source>
</evidence>
<reference evidence="5" key="1">
    <citation type="submission" date="2017-12" db="EMBL/GenBank/DDBJ databases">
        <authorList>
            <consortium name="DOE Joint Genome Institute"/>
            <person name="Mondo S.J."/>
            <person name="Kjaerbolling I."/>
            <person name="Vesth T.C."/>
            <person name="Frisvad J.C."/>
            <person name="Nybo J.L."/>
            <person name="Theobald S."/>
            <person name="Kuo A."/>
            <person name="Bowyer P."/>
            <person name="Matsuda Y."/>
            <person name="Lyhne E.K."/>
            <person name="Kogle M.E."/>
            <person name="Clum A."/>
            <person name="Lipzen A."/>
            <person name="Salamov A."/>
            <person name="Ngan C.Y."/>
            <person name="Daum C."/>
            <person name="Chiniquy J."/>
            <person name="Barry K."/>
            <person name="LaButti K."/>
            <person name="Haridas S."/>
            <person name="Simmons B.A."/>
            <person name="Magnuson J.K."/>
            <person name="Mortensen U.H."/>
            <person name="Larsen T.O."/>
            <person name="Grigoriev I.V."/>
            <person name="Baker S.E."/>
            <person name="Andersen M.R."/>
            <person name="Nordberg H.P."/>
            <person name="Cantor M.N."/>
            <person name="Hua S.X."/>
        </authorList>
    </citation>
    <scope>NUCLEOTIDE SEQUENCE [LARGE SCALE GENOMIC DNA]</scope>
    <source>
        <strain evidence="5">IBT 19404</strain>
    </source>
</reference>
<evidence type="ECO:0000256" key="1">
    <source>
        <dbReference type="ARBA" id="ARBA00006484"/>
    </source>
</evidence>
<evidence type="ECO:0000259" key="3">
    <source>
        <dbReference type="SMART" id="SM00822"/>
    </source>
</evidence>
<dbReference type="GO" id="GO:0005737">
    <property type="term" value="C:cytoplasm"/>
    <property type="evidence" value="ECO:0007669"/>
    <property type="project" value="TreeGrafter"/>
</dbReference>
<proteinExistence type="inferred from homology"/>
<organism evidence="4 5">
    <name type="scientific">Aspergillus taichungensis</name>
    <dbReference type="NCBI Taxonomy" id="482145"/>
    <lineage>
        <taxon>Eukaryota</taxon>
        <taxon>Fungi</taxon>
        <taxon>Dikarya</taxon>
        <taxon>Ascomycota</taxon>
        <taxon>Pezizomycotina</taxon>
        <taxon>Eurotiomycetes</taxon>
        <taxon>Eurotiomycetidae</taxon>
        <taxon>Eurotiales</taxon>
        <taxon>Aspergillaceae</taxon>
        <taxon>Aspergillus</taxon>
        <taxon>Aspergillus subgen. Circumdati</taxon>
    </lineage>
</organism>
<name>A0A2J5I883_9EURO</name>
<dbReference type="InterPro" id="IPR036291">
    <property type="entry name" value="NAD(P)-bd_dom_sf"/>
</dbReference>
<gene>
    <name evidence="4" type="ORF">BDW42DRAFT_190387</name>
</gene>
<sequence>MRLRHFNLGSATPHSILHFTMASYLITGASRGLGLALVQQLAARPATEVASIVATARQPRELPSLVEASRGRIAYVPLDTTSASSVAEALERVQRTHGDLDVLINNAGVGSYTRGGVTEMNPDSLTDAMDTNVTGTHRVTQAFLPLLRRGTRKTIVNISTTMASLDKAQTYKDMPVPAYRISKTALNMLTVQYAHALAEEGFTCLAVSPGWLRTELGGSRADLSAEQGAEAVLAIVREANPAQNGKFLNVRVPGWEKHEGLNQYDGEEVPW</sequence>
<dbReference type="InterPro" id="IPR002347">
    <property type="entry name" value="SDR_fam"/>
</dbReference>
<evidence type="ECO:0000313" key="5">
    <source>
        <dbReference type="Proteomes" id="UP000235023"/>
    </source>
</evidence>
<dbReference type="Gene3D" id="3.40.50.720">
    <property type="entry name" value="NAD(P)-binding Rossmann-like Domain"/>
    <property type="match status" value="1"/>
</dbReference>
<dbReference type="AlphaFoldDB" id="A0A2J5I883"/>
<dbReference type="InterPro" id="IPR051468">
    <property type="entry name" value="Fungal_SecMetab_SDRs"/>
</dbReference>
<accession>A0A2J5I883</accession>
<dbReference type="InterPro" id="IPR057326">
    <property type="entry name" value="KR_dom"/>
</dbReference>
<dbReference type="Proteomes" id="UP000235023">
    <property type="component" value="Unassembled WGS sequence"/>
</dbReference>
<dbReference type="PRINTS" id="PR00081">
    <property type="entry name" value="GDHRDH"/>
</dbReference>
<dbReference type="EMBL" id="KZ559500">
    <property type="protein sequence ID" value="PLN86190.1"/>
    <property type="molecule type" value="Genomic_DNA"/>
</dbReference>